<evidence type="ECO:0000313" key="2">
    <source>
        <dbReference type="EMBL" id="MEN7548940.1"/>
    </source>
</evidence>
<name>A0AAW9S917_9BACT</name>
<evidence type="ECO:0000256" key="1">
    <source>
        <dbReference type="SAM" id="SignalP"/>
    </source>
</evidence>
<evidence type="ECO:0000313" key="3">
    <source>
        <dbReference type="Proteomes" id="UP001403385"/>
    </source>
</evidence>
<gene>
    <name evidence="2" type="ORF">AAG747_13540</name>
</gene>
<dbReference type="EMBL" id="JBDKWZ010000007">
    <property type="protein sequence ID" value="MEN7548940.1"/>
    <property type="molecule type" value="Genomic_DNA"/>
</dbReference>
<keyword evidence="1" id="KW-0732">Signal</keyword>
<dbReference type="AlphaFoldDB" id="A0AAW9S917"/>
<feature type="signal peptide" evidence="1">
    <location>
        <begin position="1"/>
        <end position="20"/>
    </location>
</feature>
<accession>A0AAW9S917</accession>
<comment type="caution">
    <text evidence="2">The sequence shown here is derived from an EMBL/GenBank/DDBJ whole genome shotgun (WGS) entry which is preliminary data.</text>
</comment>
<dbReference type="Proteomes" id="UP001403385">
    <property type="component" value="Unassembled WGS sequence"/>
</dbReference>
<protein>
    <recommendedName>
        <fullName evidence="4">YARHG domain-containing protein</fullName>
    </recommendedName>
</protein>
<dbReference type="RefSeq" id="WP_346821715.1">
    <property type="nucleotide sequence ID" value="NZ_JBDKWZ010000007.1"/>
</dbReference>
<sequence length="279" mass="33528">MKRITSVILLFLGVSLYSQAQSTLGSYLGDESGFYAETKQVNQFFRRFNNEEDKNGVRYEITDKRYRAAKLRKSYLEVLFDGQNRKLSPELKQAFIETLTNKNNPQFLDFHEGGWFAQVEALVYYKGQEKKATFYLELEKEMLGHKWAFTKVYFEPFHRMFAQGDSTEGRKKFLHPLSHEVDFMNLNKALQDKRFVEYYAQKDFQPDYLTLFFYEIKQGNLKFKTIQEVKFHFFQIDQWYFEISEFNRTGYNRGWLISNLAKVNDQQKNLLKKYIYNDY</sequence>
<feature type="chain" id="PRO_5043779557" description="YARHG domain-containing protein" evidence="1">
    <location>
        <begin position="21"/>
        <end position="279"/>
    </location>
</feature>
<evidence type="ECO:0008006" key="4">
    <source>
        <dbReference type="Google" id="ProtNLM"/>
    </source>
</evidence>
<organism evidence="2 3">
    <name type="scientific">Rapidithrix thailandica</name>
    <dbReference type="NCBI Taxonomy" id="413964"/>
    <lineage>
        <taxon>Bacteria</taxon>
        <taxon>Pseudomonadati</taxon>
        <taxon>Bacteroidota</taxon>
        <taxon>Cytophagia</taxon>
        <taxon>Cytophagales</taxon>
        <taxon>Flammeovirgaceae</taxon>
        <taxon>Rapidithrix</taxon>
    </lineage>
</organism>
<keyword evidence="3" id="KW-1185">Reference proteome</keyword>
<reference evidence="2 3" key="1">
    <citation type="submission" date="2024-04" db="EMBL/GenBank/DDBJ databases">
        <title>Novel genus in family Flammeovirgaceae.</title>
        <authorList>
            <person name="Nguyen T.H."/>
            <person name="Vuong T.Q."/>
            <person name="Le H."/>
            <person name="Kim S.-G."/>
        </authorList>
    </citation>
    <scope>NUCLEOTIDE SEQUENCE [LARGE SCALE GENOMIC DNA]</scope>
    <source>
        <strain evidence="2 3">JCM 23209</strain>
    </source>
</reference>
<proteinExistence type="predicted"/>